<keyword evidence="12" id="KW-1185">Reference proteome</keyword>
<feature type="transmembrane region" description="Helical" evidence="10">
    <location>
        <begin position="47"/>
        <end position="67"/>
    </location>
</feature>
<accession>A0A317KYJ0</accession>
<comment type="function">
    <text evidence="9 10">Fluoride-specific ion channel. Important for reducing fluoride concentration in the cell, thus reducing its toxicity.</text>
</comment>
<evidence type="ECO:0000256" key="3">
    <source>
        <dbReference type="ARBA" id="ARBA00022692"/>
    </source>
</evidence>
<gene>
    <name evidence="10" type="primary">fluC</name>
    <name evidence="10" type="synonym">crcB</name>
    <name evidence="11" type="ORF">DLJ74_14085</name>
</gene>
<name>A0A317KYJ0_9BACI</name>
<evidence type="ECO:0000256" key="10">
    <source>
        <dbReference type="HAMAP-Rule" id="MF_00454"/>
    </source>
</evidence>
<keyword evidence="10" id="KW-0813">Transport</keyword>
<keyword evidence="3 10" id="KW-0812">Transmembrane</keyword>
<keyword evidence="2 10" id="KW-1003">Cell membrane</keyword>
<feature type="binding site" evidence="10">
    <location>
        <position position="90"/>
    </location>
    <ligand>
        <name>Na(+)</name>
        <dbReference type="ChEBI" id="CHEBI:29101"/>
        <note>structural</note>
    </ligand>
</feature>
<dbReference type="InterPro" id="IPR003691">
    <property type="entry name" value="FluC"/>
</dbReference>
<evidence type="ECO:0000313" key="11">
    <source>
        <dbReference type="EMBL" id="PWU67588.1"/>
    </source>
</evidence>
<keyword evidence="4 10" id="KW-1133">Transmembrane helix</keyword>
<comment type="caution">
    <text evidence="11">The sequence shown here is derived from an EMBL/GenBank/DDBJ whole genome shotgun (WGS) entry which is preliminary data.</text>
</comment>
<evidence type="ECO:0000256" key="4">
    <source>
        <dbReference type="ARBA" id="ARBA00022989"/>
    </source>
</evidence>
<dbReference type="EMBL" id="QGTD01000013">
    <property type="protein sequence ID" value="PWU67588.1"/>
    <property type="molecule type" value="Genomic_DNA"/>
</dbReference>
<evidence type="ECO:0000256" key="9">
    <source>
        <dbReference type="ARBA" id="ARBA00049940"/>
    </source>
</evidence>
<evidence type="ECO:0000256" key="8">
    <source>
        <dbReference type="ARBA" id="ARBA00035585"/>
    </source>
</evidence>
<keyword evidence="5 10" id="KW-0472">Membrane</keyword>
<dbReference type="HAMAP" id="MF_00454">
    <property type="entry name" value="FluC"/>
    <property type="match status" value="1"/>
</dbReference>
<evidence type="ECO:0000256" key="1">
    <source>
        <dbReference type="ARBA" id="ARBA00004651"/>
    </source>
</evidence>
<dbReference type="Pfam" id="PF02537">
    <property type="entry name" value="CRCB"/>
    <property type="match status" value="1"/>
</dbReference>
<organism evidence="11 12">
    <name type="scientific">Gracilibacillus dipsosauri</name>
    <dbReference type="NCBI Taxonomy" id="178340"/>
    <lineage>
        <taxon>Bacteria</taxon>
        <taxon>Bacillati</taxon>
        <taxon>Bacillota</taxon>
        <taxon>Bacilli</taxon>
        <taxon>Bacillales</taxon>
        <taxon>Bacillaceae</taxon>
        <taxon>Gracilibacillus</taxon>
    </lineage>
</organism>
<dbReference type="GO" id="GO:0005886">
    <property type="term" value="C:plasma membrane"/>
    <property type="evidence" value="ECO:0007669"/>
    <property type="project" value="UniProtKB-SubCell"/>
</dbReference>
<protein>
    <recommendedName>
        <fullName evidence="10">Fluoride-specific ion channel FluC</fullName>
    </recommendedName>
</protein>
<dbReference type="AlphaFoldDB" id="A0A317KYJ0"/>
<keyword evidence="10" id="KW-0479">Metal-binding</keyword>
<dbReference type="PANTHER" id="PTHR28259:SF1">
    <property type="entry name" value="FLUORIDE EXPORT PROTEIN 1-RELATED"/>
    <property type="match status" value="1"/>
</dbReference>
<evidence type="ECO:0000256" key="6">
    <source>
        <dbReference type="ARBA" id="ARBA00023303"/>
    </source>
</evidence>
<dbReference type="Proteomes" id="UP000245624">
    <property type="component" value="Unassembled WGS sequence"/>
</dbReference>
<dbReference type="OrthoDB" id="9815830at2"/>
<comment type="activity regulation">
    <text evidence="10">Na(+) is not transported, but it plays an essential structural role and its presence is essential for fluoride channel function.</text>
</comment>
<dbReference type="GO" id="GO:0046872">
    <property type="term" value="F:metal ion binding"/>
    <property type="evidence" value="ECO:0007669"/>
    <property type="project" value="UniProtKB-KW"/>
</dbReference>
<keyword evidence="6 10" id="KW-0407">Ion channel</keyword>
<feature type="transmembrane region" description="Helical" evidence="10">
    <location>
        <begin position="112"/>
        <end position="135"/>
    </location>
</feature>
<evidence type="ECO:0000256" key="5">
    <source>
        <dbReference type="ARBA" id="ARBA00023136"/>
    </source>
</evidence>
<comment type="subcellular location">
    <subcellularLocation>
        <location evidence="1 10">Cell membrane</location>
        <topology evidence="1 10">Multi-pass membrane protein</topology>
    </subcellularLocation>
</comment>
<feature type="transmembrane region" description="Helical" evidence="10">
    <location>
        <begin position="79"/>
        <end position="100"/>
    </location>
</feature>
<evidence type="ECO:0000256" key="7">
    <source>
        <dbReference type="ARBA" id="ARBA00035120"/>
    </source>
</evidence>
<dbReference type="GO" id="GO:0140114">
    <property type="term" value="P:cellular detoxification of fluoride"/>
    <property type="evidence" value="ECO:0007669"/>
    <property type="project" value="UniProtKB-UniRule"/>
</dbReference>
<feature type="binding site" evidence="10">
    <location>
        <position position="93"/>
    </location>
    <ligand>
        <name>Na(+)</name>
        <dbReference type="ChEBI" id="CHEBI:29101"/>
        <note>structural</note>
    </ligand>
</feature>
<comment type="catalytic activity">
    <reaction evidence="8">
        <text>fluoride(in) = fluoride(out)</text>
        <dbReference type="Rhea" id="RHEA:76159"/>
        <dbReference type="ChEBI" id="CHEBI:17051"/>
    </reaction>
    <physiologicalReaction direction="left-to-right" evidence="8">
        <dbReference type="Rhea" id="RHEA:76160"/>
    </physiologicalReaction>
</comment>
<sequence>MAVYYTIVNKEKVNLLGSQGKNLLAISIGASVGTYCRYSLSIWMNNILFPLGTLVGNIMGSFLLGLFTSIFTRIIPKEWLKLGLGVGFCGGFTTMSTFSAEVAHFYIHNSTIMIIVYVTLSVIGGIGSALLGYLIGNLFWKNSVTEGSEAE</sequence>
<evidence type="ECO:0000313" key="12">
    <source>
        <dbReference type="Proteomes" id="UP000245624"/>
    </source>
</evidence>
<proteinExistence type="inferred from homology"/>
<reference evidence="11 12" key="1">
    <citation type="submission" date="2018-05" db="EMBL/GenBank/DDBJ databases">
        <title>Genomic analysis of Gracilibacillus dipsosauri DD1 reveals novel features of a salt-tolerant amylase.</title>
        <authorList>
            <person name="Deutch C.E."/>
            <person name="Yang S."/>
        </authorList>
    </citation>
    <scope>NUCLEOTIDE SEQUENCE [LARGE SCALE GENOMIC DNA]</scope>
    <source>
        <strain evidence="11 12">DD1</strain>
    </source>
</reference>
<keyword evidence="10" id="KW-0915">Sodium</keyword>
<keyword evidence="10" id="KW-0406">Ion transport</keyword>
<comment type="similarity">
    <text evidence="7 10">Belongs to the fluoride channel Fluc/FEX (TC 1.A.43) family.</text>
</comment>
<dbReference type="GO" id="GO:0062054">
    <property type="term" value="F:fluoride channel activity"/>
    <property type="evidence" value="ECO:0007669"/>
    <property type="project" value="UniProtKB-UniRule"/>
</dbReference>
<evidence type="ECO:0000256" key="2">
    <source>
        <dbReference type="ARBA" id="ARBA00022475"/>
    </source>
</evidence>
<dbReference type="PANTHER" id="PTHR28259">
    <property type="entry name" value="FLUORIDE EXPORT PROTEIN 1-RELATED"/>
    <property type="match status" value="1"/>
</dbReference>